<proteinExistence type="predicted"/>
<accession>A0A2H1FN27</accession>
<gene>
    <name evidence="2" type="ORF">ZT1E4_G1518</name>
</gene>
<evidence type="ECO:0000256" key="1">
    <source>
        <dbReference type="SAM" id="MobiDB-lite"/>
    </source>
</evidence>
<evidence type="ECO:0000313" key="3">
    <source>
        <dbReference type="Proteomes" id="UP000245764"/>
    </source>
</evidence>
<name>A0A2H1FN27_ZYMTR</name>
<reference evidence="3" key="1">
    <citation type="submission" date="2017-05" db="EMBL/GenBank/DDBJ databases">
        <authorList>
            <person name="Song R."/>
            <person name="Chenine A.L."/>
            <person name="Ruprecht R.M."/>
        </authorList>
    </citation>
    <scope>NUCLEOTIDE SEQUENCE [LARGE SCALE GENOMIC DNA]</scope>
</reference>
<organism evidence="2 3">
    <name type="scientific">Zymoseptoria tritici ST99CH_1E4</name>
    <dbReference type="NCBI Taxonomy" id="1276532"/>
    <lineage>
        <taxon>Eukaryota</taxon>
        <taxon>Fungi</taxon>
        <taxon>Dikarya</taxon>
        <taxon>Ascomycota</taxon>
        <taxon>Pezizomycotina</taxon>
        <taxon>Dothideomycetes</taxon>
        <taxon>Dothideomycetidae</taxon>
        <taxon>Mycosphaerellales</taxon>
        <taxon>Mycosphaerellaceae</taxon>
        <taxon>Zymoseptoria</taxon>
    </lineage>
</organism>
<dbReference type="AlphaFoldDB" id="A0A2H1FN27"/>
<protein>
    <submittedName>
        <fullName evidence="2">Uncharacterized protein</fullName>
    </submittedName>
</protein>
<dbReference type="EMBL" id="LT854253">
    <property type="protein sequence ID" value="SMR42740.1"/>
    <property type="molecule type" value="Genomic_DNA"/>
</dbReference>
<sequence length="139" mass="15034">MLRVATEQKSPGSSDLRERAGGLPAPGANLISRTKSQLPPNPQPHQNPTRCPLKATTASNSLHTASRNTRLRHMAAALNTHRNRCNTSNRNTLLLSSSARAKTAGVWEPVSRRCAVVSSVRRVASVVRIVASVVWIAVR</sequence>
<dbReference type="Proteomes" id="UP000245764">
    <property type="component" value="Chromosome 1"/>
</dbReference>
<feature type="region of interest" description="Disordered" evidence="1">
    <location>
        <begin position="1"/>
        <end position="55"/>
    </location>
</feature>
<evidence type="ECO:0000313" key="2">
    <source>
        <dbReference type="EMBL" id="SMR42740.1"/>
    </source>
</evidence>